<protein>
    <submittedName>
        <fullName evidence="4">TetR/AcrR family transcriptional regulator</fullName>
    </submittedName>
</protein>
<dbReference type="AlphaFoldDB" id="A0A949NIV2"/>
<feature type="domain" description="HTH tetR-type" evidence="3">
    <location>
        <begin position="8"/>
        <end position="68"/>
    </location>
</feature>
<evidence type="ECO:0000259" key="3">
    <source>
        <dbReference type="PROSITE" id="PS50977"/>
    </source>
</evidence>
<sequence length="193" mass="22766">MGENPIQIRSRNSLRKALISLMEEKPFDKISISDIAVRAELSRQTFYTNFDTKEEILEHFLREIFNQCSRNMKFDSSRLMEFLRGYFGFWETYAPFLRLLLENNLSYLFLRQSRAYYQEVIVRPRSTYTDGRVIPYIQSYAAGVTYELLITWIRNNRDLNLNEISEVAYGLLTGSFIRGDFKINNSTRGDMNG</sequence>
<feature type="DNA-binding region" description="H-T-H motif" evidence="2">
    <location>
        <begin position="31"/>
        <end position="50"/>
    </location>
</feature>
<proteinExistence type="predicted"/>
<evidence type="ECO:0000256" key="1">
    <source>
        <dbReference type="ARBA" id="ARBA00023125"/>
    </source>
</evidence>
<accession>A0A949NIV2</accession>
<evidence type="ECO:0000313" key="4">
    <source>
        <dbReference type="EMBL" id="MBU9738825.1"/>
    </source>
</evidence>
<dbReference type="RefSeq" id="WP_158348062.1">
    <property type="nucleotide sequence ID" value="NZ_JAHQCW010000043.1"/>
</dbReference>
<evidence type="ECO:0000256" key="2">
    <source>
        <dbReference type="PROSITE-ProRule" id="PRU00335"/>
    </source>
</evidence>
<dbReference type="EMBL" id="JAHQCW010000043">
    <property type="protein sequence ID" value="MBU9738825.1"/>
    <property type="molecule type" value="Genomic_DNA"/>
</dbReference>
<reference evidence="4" key="1">
    <citation type="submission" date="2021-06" db="EMBL/GenBank/DDBJ databases">
        <title>Description of novel taxa of the family Lachnospiraceae.</title>
        <authorList>
            <person name="Chaplin A.V."/>
            <person name="Sokolova S.R."/>
            <person name="Pikina A.P."/>
            <person name="Korzhanova M."/>
            <person name="Belova V."/>
            <person name="Korostin D."/>
            <person name="Efimov B.A."/>
        </authorList>
    </citation>
    <scope>NUCLEOTIDE SEQUENCE</scope>
    <source>
        <strain evidence="4">ASD5720</strain>
    </source>
</reference>
<evidence type="ECO:0000313" key="5">
    <source>
        <dbReference type="Proteomes" id="UP000712157"/>
    </source>
</evidence>
<dbReference type="Pfam" id="PF00440">
    <property type="entry name" value="TetR_N"/>
    <property type="match status" value="1"/>
</dbReference>
<dbReference type="SUPFAM" id="SSF46689">
    <property type="entry name" value="Homeodomain-like"/>
    <property type="match status" value="1"/>
</dbReference>
<dbReference type="PANTHER" id="PTHR43479">
    <property type="entry name" value="ACREF/ENVCD OPERON REPRESSOR-RELATED"/>
    <property type="match status" value="1"/>
</dbReference>
<organism evidence="4 5">
    <name type="scientific">Diplocloster agilis</name>
    <dbReference type="NCBI Taxonomy" id="2850323"/>
    <lineage>
        <taxon>Bacteria</taxon>
        <taxon>Bacillati</taxon>
        <taxon>Bacillota</taxon>
        <taxon>Clostridia</taxon>
        <taxon>Lachnospirales</taxon>
        <taxon>Lachnospiraceae</taxon>
        <taxon>Diplocloster</taxon>
    </lineage>
</organism>
<dbReference type="InterPro" id="IPR050624">
    <property type="entry name" value="HTH-type_Tx_Regulator"/>
</dbReference>
<dbReference type="PROSITE" id="PS50977">
    <property type="entry name" value="HTH_TETR_2"/>
    <property type="match status" value="1"/>
</dbReference>
<dbReference type="Proteomes" id="UP000712157">
    <property type="component" value="Unassembled WGS sequence"/>
</dbReference>
<keyword evidence="5" id="KW-1185">Reference proteome</keyword>
<keyword evidence="1 2" id="KW-0238">DNA-binding</keyword>
<comment type="caution">
    <text evidence="4">The sequence shown here is derived from an EMBL/GenBank/DDBJ whole genome shotgun (WGS) entry which is preliminary data.</text>
</comment>
<name>A0A949NIV2_9FIRM</name>
<dbReference type="PANTHER" id="PTHR43479:SF11">
    <property type="entry name" value="ACREF_ENVCD OPERON REPRESSOR-RELATED"/>
    <property type="match status" value="1"/>
</dbReference>
<dbReference type="InterPro" id="IPR001647">
    <property type="entry name" value="HTH_TetR"/>
</dbReference>
<dbReference type="Gene3D" id="1.10.357.10">
    <property type="entry name" value="Tetracycline Repressor, domain 2"/>
    <property type="match status" value="1"/>
</dbReference>
<dbReference type="GO" id="GO:0003677">
    <property type="term" value="F:DNA binding"/>
    <property type="evidence" value="ECO:0007669"/>
    <property type="project" value="UniProtKB-UniRule"/>
</dbReference>
<dbReference type="InterPro" id="IPR009057">
    <property type="entry name" value="Homeodomain-like_sf"/>
</dbReference>
<gene>
    <name evidence="4" type="ORF">KTH89_19985</name>
</gene>